<name>A0A7S3Z6A4_9EUKA</name>
<accession>A0A7S3Z6A4</accession>
<sequence>MIRESLNGGADRDRNKDAVRSIPRGSKFQRDKNLKKSALAGDYRTTLESRVSEHIKSLRTMVIRQTPVPRVVDPKNLPVEEEPAPLAFLIPTNQKSQVAVASSSTASPDAPVRKDSKSKRKAPPSKGGQKEKKSKSSKNDAKSEKRKKTKTDTKRKTTVKRAPKKSSKSSRKSKNEDSASSGGGLTLKLPTSVAAASSVSFQGEPYRKGSRPGTSVHSNSSGGNWYTNSLARNM</sequence>
<proteinExistence type="predicted"/>
<feature type="compositionally biased region" description="Low complexity" evidence="1">
    <location>
        <begin position="98"/>
        <end position="110"/>
    </location>
</feature>
<feature type="region of interest" description="Disordered" evidence="1">
    <location>
        <begin position="88"/>
        <end position="234"/>
    </location>
</feature>
<feature type="compositionally biased region" description="Polar residues" evidence="1">
    <location>
        <begin position="212"/>
        <end position="234"/>
    </location>
</feature>
<gene>
    <name evidence="2" type="ORF">LGLO00237_LOCUS24893</name>
</gene>
<feature type="compositionally biased region" description="Basic residues" evidence="1">
    <location>
        <begin position="156"/>
        <end position="172"/>
    </location>
</feature>
<dbReference type="AlphaFoldDB" id="A0A7S3Z6A4"/>
<evidence type="ECO:0000313" key="2">
    <source>
        <dbReference type="EMBL" id="CAE0673217.1"/>
    </source>
</evidence>
<evidence type="ECO:0000256" key="1">
    <source>
        <dbReference type="SAM" id="MobiDB-lite"/>
    </source>
</evidence>
<dbReference type="EMBL" id="HBIV01034897">
    <property type="protein sequence ID" value="CAE0673217.1"/>
    <property type="molecule type" value="Transcribed_RNA"/>
</dbReference>
<feature type="region of interest" description="Disordered" evidence="1">
    <location>
        <begin position="1"/>
        <end position="34"/>
    </location>
</feature>
<organism evidence="2">
    <name type="scientific">Lotharella globosa</name>
    <dbReference type="NCBI Taxonomy" id="91324"/>
    <lineage>
        <taxon>Eukaryota</taxon>
        <taxon>Sar</taxon>
        <taxon>Rhizaria</taxon>
        <taxon>Cercozoa</taxon>
        <taxon>Chlorarachniophyceae</taxon>
        <taxon>Lotharella</taxon>
    </lineage>
</organism>
<protein>
    <submittedName>
        <fullName evidence="2">Uncharacterized protein</fullName>
    </submittedName>
</protein>
<reference evidence="2" key="1">
    <citation type="submission" date="2021-01" db="EMBL/GenBank/DDBJ databases">
        <authorList>
            <person name="Corre E."/>
            <person name="Pelletier E."/>
            <person name="Niang G."/>
            <person name="Scheremetjew M."/>
            <person name="Finn R."/>
            <person name="Kale V."/>
            <person name="Holt S."/>
            <person name="Cochrane G."/>
            <person name="Meng A."/>
            <person name="Brown T."/>
            <person name="Cohen L."/>
        </authorList>
    </citation>
    <scope>NUCLEOTIDE SEQUENCE</scope>
    <source>
        <strain evidence="2">CCCM811</strain>
    </source>
</reference>
<feature type="compositionally biased region" description="Basic and acidic residues" evidence="1">
    <location>
        <begin position="10"/>
        <end position="19"/>
    </location>
</feature>